<proteinExistence type="predicted"/>
<organism evidence="1">
    <name type="scientific">human gut metagenome</name>
    <dbReference type="NCBI Taxonomy" id="408170"/>
    <lineage>
        <taxon>unclassified sequences</taxon>
        <taxon>metagenomes</taxon>
        <taxon>organismal metagenomes</taxon>
    </lineage>
</organism>
<comment type="caution">
    <text evidence="1">The sequence shown here is derived from an EMBL/GenBank/DDBJ whole genome shotgun (WGS) entry which is preliminary data.</text>
</comment>
<gene>
    <name evidence="1" type="ORF">OBE_04093</name>
</gene>
<protein>
    <recommendedName>
        <fullName evidence="2">WYL domain-containing protein</fullName>
    </recommendedName>
</protein>
<sequence length="67" mass="8094">MEEKKKVTILYTNWKGETKYRNIIPMSVEFKATQWHPEEQWILNAIDVDKNAQRAFAIKDIKEWKVN</sequence>
<dbReference type="EMBL" id="AJWZ01002780">
    <property type="protein sequence ID" value="EKC70031.1"/>
    <property type="molecule type" value="Genomic_DNA"/>
</dbReference>
<evidence type="ECO:0008006" key="2">
    <source>
        <dbReference type="Google" id="ProtNLM"/>
    </source>
</evidence>
<name>K1UEU0_9ZZZZ</name>
<accession>K1UEU0</accession>
<dbReference type="PROSITE" id="PS52050">
    <property type="entry name" value="WYL"/>
    <property type="match status" value="1"/>
</dbReference>
<dbReference type="AlphaFoldDB" id="K1UEU0"/>
<reference evidence="1" key="1">
    <citation type="journal article" date="2013" name="Environ. Microbiol.">
        <title>Microbiota from the distal guts of lean and obese adolescents exhibit partial functional redundancy besides clear differences in community structure.</title>
        <authorList>
            <person name="Ferrer M."/>
            <person name="Ruiz A."/>
            <person name="Lanza F."/>
            <person name="Haange S.B."/>
            <person name="Oberbach A."/>
            <person name="Till H."/>
            <person name="Bargiela R."/>
            <person name="Campoy C."/>
            <person name="Segura M.T."/>
            <person name="Richter M."/>
            <person name="von Bergen M."/>
            <person name="Seifert J."/>
            <person name="Suarez A."/>
        </authorList>
    </citation>
    <scope>NUCLEOTIDE SEQUENCE</scope>
</reference>
<evidence type="ECO:0000313" key="1">
    <source>
        <dbReference type="EMBL" id="EKC70031.1"/>
    </source>
</evidence>